<dbReference type="GO" id="GO:0005524">
    <property type="term" value="F:ATP binding"/>
    <property type="evidence" value="ECO:0007669"/>
    <property type="project" value="UniProtKB-KW"/>
</dbReference>
<evidence type="ECO:0000256" key="1">
    <source>
        <dbReference type="ARBA" id="ARBA00022614"/>
    </source>
</evidence>
<dbReference type="PANTHER" id="PTHR23155:SF1152">
    <property type="entry name" value="AAA+ ATPASE DOMAIN-CONTAINING PROTEIN"/>
    <property type="match status" value="1"/>
</dbReference>
<evidence type="ECO:0000313" key="3">
    <source>
        <dbReference type="EMBL" id="PHT29460.1"/>
    </source>
</evidence>
<dbReference type="GO" id="GO:0006952">
    <property type="term" value="P:defense response"/>
    <property type="evidence" value="ECO:0007669"/>
    <property type="project" value="UniProtKB-KW"/>
</dbReference>
<keyword evidence="1" id="KW-0433">Leucine-rich repeat</keyword>
<keyword evidence="2" id="KW-0611">Plant defense</keyword>
<evidence type="ECO:0000256" key="2">
    <source>
        <dbReference type="ARBA" id="ARBA00022821"/>
    </source>
</evidence>
<reference evidence="3 4" key="1">
    <citation type="journal article" date="2014" name="Nat. Genet.">
        <title>Genome sequence of the hot pepper provides insights into the evolution of pungency in Capsicum species.</title>
        <authorList>
            <person name="Kim S."/>
            <person name="Park M."/>
            <person name="Yeom S.I."/>
            <person name="Kim Y.M."/>
            <person name="Lee J.M."/>
            <person name="Lee H.A."/>
            <person name="Seo E."/>
            <person name="Choi J."/>
            <person name="Cheong K."/>
            <person name="Kim K.T."/>
            <person name="Jung K."/>
            <person name="Lee G.W."/>
            <person name="Oh S.K."/>
            <person name="Bae C."/>
            <person name="Kim S.B."/>
            <person name="Lee H.Y."/>
            <person name="Kim S.Y."/>
            <person name="Kim M.S."/>
            <person name="Kang B.C."/>
            <person name="Jo Y.D."/>
            <person name="Yang H.B."/>
            <person name="Jeong H.J."/>
            <person name="Kang W.H."/>
            <person name="Kwon J.K."/>
            <person name="Shin C."/>
            <person name="Lim J.Y."/>
            <person name="Park J.H."/>
            <person name="Huh J.H."/>
            <person name="Kim J.S."/>
            <person name="Kim B.D."/>
            <person name="Cohen O."/>
            <person name="Paran I."/>
            <person name="Suh M.C."/>
            <person name="Lee S.B."/>
            <person name="Kim Y.K."/>
            <person name="Shin Y."/>
            <person name="Noh S.J."/>
            <person name="Park J."/>
            <person name="Seo Y.S."/>
            <person name="Kwon S.Y."/>
            <person name="Kim H.A."/>
            <person name="Park J.M."/>
            <person name="Kim H.J."/>
            <person name="Choi S.B."/>
            <person name="Bosland P.W."/>
            <person name="Reeves G."/>
            <person name="Jo S.H."/>
            <person name="Lee B.W."/>
            <person name="Cho H.T."/>
            <person name="Choi H.S."/>
            <person name="Lee M.S."/>
            <person name="Yu Y."/>
            <person name="Do Choi Y."/>
            <person name="Park B.S."/>
            <person name="van Deynze A."/>
            <person name="Ashrafi H."/>
            <person name="Hill T."/>
            <person name="Kim W.T."/>
            <person name="Pai H.S."/>
            <person name="Ahn H.K."/>
            <person name="Yeam I."/>
            <person name="Giovannoni J.J."/>
            <person name="Rose J.K."/>
            <person name="Sorensen I."/>
            <person name="Lee S.J."/>
            <person name="Kim R.W."/>
            <person name="Choi I.Y."/>
            <person name="Choi B.S."/>
            <person name="Lim J.S."/>
            <person name="Lee Y.H."/>
            <person name="Choi D."/>
        </authorList>
    </citation>
    <scope>NUCLEOTIDE SEQUENCE [LARGE SCALE GENOMIC DNA]</scope>
    <source>
        <strain evidence="4">cv. CM334</strain>
    </source>
</reference>
<sequence>MDIMGLDESWNLFKSVAFANEALSYEFETIGKKIAEKCHGLPLTIAVVAGLLKFKRAIEDWENVAKDVKSFVTNDPDERCSRVLGLSYNHLTSDQKTCLLHSEFFQKIVRYQRRI</sequence>
<dbReference type="FunFam" id="1.10.8.430:FF:000003">
    <property type="entry name" value="Probable disease resistance protein At5g66910"/>
    <property type="match status" value="1"/>
</dbReference>
<organism evidence="3 4">
    <name type="scientific">Capsicum annuum</name>
    <name type="common">Capsicum pepper</name>
    <dbReference type="NCBI Taxonomy" id="4072"/>
    <lineage>
        <taxon>Eukaryota</taxon>
        <taxon>Viridiplantae</taxon>
        <taxon>Streptophyta</taxon>
        <taxon>Embryophyta</taxon>
        <taxon>Tracheophyta</taxon>
        <taxon>Spermatophyta</taxon>
        <taxon>Magnoliopsida</taxon>
        <taxon>eudicotyledons</taxon>
        <taxon>Gunneridae</taxon>
        <taxon>Pentapetalae</taxon>
        <taxon>asterids</taxon>
        <taxon>lamiids</taxon>
        <taxon>Solanales</taxon>
        <taxon>Solanaceae</taxon>
        <taxon>Solanoideae</taxon>
        <taxon>Capsiceae</taxon>
        <taxon>Capsicum</taxon>
    </lineage>
</organism>
<gene>
    <name evidence="3" type="ORF">T459_35721</name>
</gene>
<dbReference type="OMA" id="WQNIEDD"/>
<evidence type="ECO:0000313" key="4">
    <source>
        <dbReference type="Proteomes" id="UP000222542"/>
    </source>
</evidence>
<proteinExistence type="predicted"/>
<comment type="caution">
    <text evidence="3">The sequence shown here is derived from an EMBL/GenBank/DDBJ whole genome shotgun (WGS) entry which is preliminary data.</text>
</comment>
<reference evidence="3 4" key="2">
    <citation type="journal article" date="2017" name="Genome Biol.">
        <title>New reference genome sequences of hot pepper reveal the massive evolution of plant disease-resistance genes by retroduplication.</title>
        <authorList>
            <person name="Kim S."/>
            <person name="Park J."/>
            <person name="Yeom S.I."/>
            <person name="Kim Y.M."/>
            <person name="Seo E."/>
            <person name="Kim K.T."/>
            <person name="Kim M.S."/>
            <person name="Lee J.M."/>
            <person name="Cheong K."/>
            <person name="Shin H.S."/>
            <person name="Kim S.B."/>
            <person name="Han K."/>
            <person name="Lee J."/>
            <person name="Park M."/>
            <person name="Lee H.A."/>
            <person name="Lee H.Y."/>
            <person name="Lee Y."/>
            <person name="Oh S."/>
            <person name="Lee J.H."/>
            <person name="Choi E."/>
            <person name="Choi E."/>
            <person name="Lee S.E."/>
            <person name="Jeon J."/>
            <person name="Kim H."/>
            <person name="Choi G."/>
            <person name="Song H."/>
            <person name="Lee J."/>
            <person name="Lee S.C."/>
            <person name="Kwon J.K."/>
            <person name="Lee H.Y."/>
            <person name="Koo N."/>
            <person name="Hong Y."/>
            <person name="Kim R.W."/>
            <person name="Kang W.H."/>
            <person name="Huh J.H."/>
            <person name="Kang B.C."/>
            <person name="Yang T.J."/>
            <person name="Lee Y.H."/>
            <person name="Bennetzen J.L."/>
            <person name="Choi D."/>
        </authorList>
    </citation>
    <scope>NUCLEOTIDE SEQUENCE [LARGE SCALE GENOMIC DNA]</scope>
    <source>
        <strain evidence="4">cv. CM334</strain>
    </source>
</reference>
<dbReference type="GO" id="GO:0016020">
    <property type="term" value="C:membrane"/>
    <property type="evidence" value="ECO:0007669"/>
    <property type="project" value="UniProtKB-SubCell"/>
</dbReference>
<dbReference type="SUPFAM" id="SSF52540">
    <property type="entry name" value="P-loop containing nucleoside triphosphate hydrolases"/>
    <property type="match status" value="1"/>
</dbReference>
<dbReference type="EMBL" id="AYRZ02011319">
    <property type="protein sequence ID" value="PHT29460.1"/>
    <property type="molecule type" value="Genomic_DNA"/>
</dbReference>
<dbReference type="PANTHER" id="PTHR23155">
    <property type="entry name" value="DISEASE RESISTANCE PROTEIN RP"/>
    <property type="match status" value="1"/>
</dbReference>
<dbReference type="GO" id="GO:0005737">
    <property type="term" value="C:cytoplasm"/>
    <property type="evidence" value="ECO:0007669"/>
    <property type="project" value="UniProtKB-SubCell"/>
</dbReference>
<protein>
    <submittedName>
        <fullName evidence="3">Uncharacterized protein</fullName>
    </submittedName>
</protein>
<dbReference type="Proteomes" id="UP000222542">
    <property type="component" value="Unassembled WGS sequence"/>
</dbReference>
<dbReference type="STRING" id="4072.A0A2G2V8Z5"/>
<dbReference type="InterPro" id="IPR042197">
    <property type="entry name" value="Apaf_helical"/>
</dbReference>
<dbReference type="AlphaFoldDB" id="A0A2G2V8Z5"/>
<keyword evidence="4" id="KW-1185">Reference proteome</keyword>
<accession>A0A2G2V8Z5</accession>
<dbReference type="Gene3D" id="1.10.8.430">
    <property type="entry name" value="Helical domain of apoptotic protease-activating factors"/>
    <property type="match status" value="1"/>
</dbReference>
<dbReference type="GO" id="GO:0043531">
    <property type="term" value="F:ADP binding"/>
    <property type="evidence" value="ECO:0007669"/>
    <property type="project" value="InterPro"/>
</dbReference>
<dbReference type="InterPro" id="IPR044974">
    <property type="entry name" value="Disease_R_plants"/>
</dbReference>
<dbReference type="Gramene" id="PHT29460">
    <property type="protein sequence ID" value="PHT29460"/>
    <property type="gene ID" value="T459_35721"/>
</dbReference>
<name>A0A2G2V8Z5_CAPAN</name>
<dbReference type="InterPro" id="IPR027417">
    <property type="entry name" value="P-loop_NTPase"/>
</dbReference>